<evidence type="ECO:0000313" key="4">
    <source>
        <dbReference type="RefSeq" id="XP_005742601.1"/>
    </source>
</evidence>
<feature type="compositionally biased region" description="Polar residues" evidence="1">
    <location>
        <begin position="452"/>
        <end position="464"/>
    </location>
</feature>
<dbReference type="PANTHER" id="PTHR28601:SF1">
    <property type="entry name" value="COILED-COIL DOMAIN-CONTAINING PROTEIN 24"/>
    <property type="match status" value="1"/>
</dbReference>
<feature type="compositionally biased region" description="Polar residues" evidence="1">
    <location>
        <begin position="259"/>
        <end position="269"/>
    </location>
</feature>
<feature type="compositionally biased region" description="Polar residues" evidence="1">
    <location>
        <begin position="553"/>
        <end position="568"/>
    </location>
</feature>
<feature type="region of interest" description="Disordered" evidence="1">
    <location>
        <begin position="540"/>
        <end position="591"/>
    </location>
</feature>
<dbReference type="RefSeq" id="XP_005742601.1">
    <property type="nucleotide sequence ID" value="XM_005742544.2"/>
</dbReference>
<protein>
    <submittedName>
        <fullName evidence="3 4">Uncharacterized protein LOC102196288 isoform X1</fullName>
    </submittedName>
</protein>
<accession>A0A9Y3RMC9</accession>
<dbReference type="PANTHER" id="PTHR28601">
    <property type="entry name" value="COILED-COIL DOMAIN-CONTAINING PROTEIN 24"/>
    <property type="match status" value="1"/>
</dbReference>
<gene>
    <name evidence="3 4" type="primary">LOC102196288</name>
</gene>
<feature type="region of interest" description="Disordered" evidence="1">
    <location>
        <begin position="448"/>
        <end position="522"/>
    </location>
</feature>
<evidence type="ECO:0000313" key="2">
    <source>
        <dbReference type="Proteomes" id="UP000695023"/>
    </source>
</evidence>
<dbReference type="RefSeq" id="XP_005742600.1">
    <property type="nucleotide sequence ID" value="XM_005742543.1"/>
</dbReference>
<feature type="compositionally biased region" description="Pro residues" evidence="1">
    <location>
        <begin position="278"/>
        <end position="294"/>
    </location>
</feature>
<dbReference type="AlphaFoldDB" id="A0A9Y3RMC9"/>
<sequence>MQSPDESQVWGPGQSLWGLIAEHISESELPKIYTALGHSLVDVYTDMHTEAEMWHKMWQENQRSGKHGGWAGTPLPCLQSAPLVDPPAVKELLRAEVKMLLQTLGEKASRAGRDVEELLHRYKPETLNYALGHRYRCHTNCTNPEDTDSGSRPDSRCSVQSRTEDEIEAVRGKLNVTEIDQVVDRLRALLIGECEELTRLVKHIKANIKQKCHSGLHKSEPSLADLRELRGAIQVDLELSPFLFPPSSPLPAKKGFSLTAAQSSESLKTLSPPSVLRPHPPPPLSPPIPRPPARPRLFKMSTSRTHGQHRVTSAFNKSSKTPTCSTADTSGHTHGLLTTDHIMRNNNQCGFCPEQDSAGLSCRTPDSTANFEVKSERNSPLHKTHLSVNCRIHSQSRECEWSRQRERKSSLAYRPRHINITPSPVPAPSGLCNEGSCSSKSTDQSVAAKWNSGIQKRQQDSSCEGSLESARAQSYADSRRKMSENSVMSETWRTPAQTCRRKSNGETSRNLSGAFRNDGKEQQSLGGQCATLCPFHPSAACSQRPPAKINEHFFTSSKKPPGGSTSQPKEPAEPQFLQRFHQPVPPTRVQT</sequence>
<dbReference type="Pfam" id="PF15669">
    <property type="entry name" value="CCDC24"/>
    <property type="match status" value="1"/>
</dbReference>
<dbReference type="CTD" id="149473"/>
<evidence type="ECO:0000313" key="3">
    <source>
        <dbReference type="RefSeq" id="XP_005742600.1"/>
    </source>
</evidence>
<keyword evidence="2" id="KW-1185">Reference proteome</keyword>
<feature type="compositionally biased region" description="Polar residues" evidence="1">
    <location>
        <begin position="484"/>
        <end position="497"/>
    </location>
</feature>
<feature type="region of interest" description="Disordered" evidence="1">
    <location>
        <begin position="259"/>
        <end position="330"/>
    </location>
</feature>
<dbReference type="InterPro" id="IPR031367">
    <property type="entry name" value="CCDC24"/>
</dbReference>
<organism evidence="2 4">
    <name type="scientific">Pundamilia nyererei</name>
    <dbReference type="NCBI Taxonomy" id="303518"/>
    <lineage>
        <taxon>Eukaryota</taxon>
        <taxon>Metazoa</taxon>
        <taxon>Chordata</taxon>
        <taxon>Craniata</taxon>
        <taxon>Vertebrata</taxon>
        <taxon>Euteleostomi</taxon>
        <taxon>Actinopterygii</taxon>
        <taxon>Neopterygii</taxon>
        <taxon>Teleostei</taxon>
        <taxon>Neoteleostei</taxon>
        <taxon>Acanthomorphata</taxon>
        <taxon>Ovalentaria</taxon>
        <taxon>Cichlomorphae</taxon>
        <taxon>Cichliformes</taxon>
        <taxon>Cichlidae</taxon>
        <taxon>African cichlids</taxon>
        <taxon>Pseudocrenilabrinae</taxon>
        <taxon>Haplochromini</taxon>
        <taxon>Pundamilia</taxon>
    </lineage>
</organism>
<dbReference type="Proteomes" id="UP000695023">
    <property type="component" value="Unplaced"/>
</dbReference>
<feature type="compositionally biased region" description="Polar residues" evidence="1">
    <location>
        <begin position="300"/>
        <end position="330"/>
    </location>
</feature>
<name>A0A9Y3RMC9_9CICH</name>
<reference evidence="3 4" key="1">
    <citation type="submission" date="2025-04" db="UniProtKB">
        <authorList>
            <consortium name="RefSeq"/>
        </authorList>
    </citation>
    <scope>IDENTIFICATION</scope>
</reference>
<feature type="region of interest" description="Disordered" evidence="1">
    <location>
        <begin position="141"/>
        <end position="160"/>
    </location>
</feature>
<proteinExistence type="predicted"/>
<evidence type="ECO:0000256" key="1">
    <source>
        <dbReference type="SAM" id="MobiDB-lite"/>
    </source>
</evidence>